<feature type="compositionally biased region" description="Basic and acidic residues" evidence="1">
    <location>
        <begin position="77"/>
        <end position="92"/>
    </location>
</feature>
<proteinExistence type="predicted"/>
<feature type="chain" id="PRO_5041977886" evidence="2">
    <location>
        <begin position="21"/>
        <end position="143"/>
    </location>
</feature>
<evidence type="ECO:0000256" key="2">
    <source>
        <dbReference type="SAM" id="SignalP"/>
    </source>
</evidence>
<dbReference type="Proteomes" id="UP001195769">
    <property type="component" value="Unassembled WGS sequence"/>
</dbReference>
<organism evidence="3 4">
    <name type="scientific">Suillus fuscotomentosus</name>
    <dbReference type="NCBI Taxonomy" id="1912939"/>
    <lineage>
        <taxon>Eukaryota</taxon>
        <taxon>Fungi</taxon>
        <taxon>Dikarya</taxon>
        <taxon>Basidiomycota</taxon>
        <taxon>Agaricomycotina</taxon>
        <taxon>Agaricomycetes</taxon>
        <taxon>Agaricomycetidae</taxon>
        <taxon>Boletales</taxon>
        <taxon>Suillineae</taxon>
        <taxon>Suillaceae</taxon>
        <taxon>Suillus</taxon>
    </lineage>
</organism>
<feature type="compositionally biased region" description="Basic residues" evidence="1">
    <location>
        <begin position="116"/>
        <end position="127"/>
    </location>
</feature>
<dbReference type="RefSeq" id="XP_041220831.1">
    <property type="nucleotide sequence ID" value="XM_041377423.1"/>
</dbReference>
<reference evidence="3" key="1">
    <citation type="journal article" date="2020" name="New Phytol.">
        <title>Comparative genomics reveals dynamic genome evolution in host specialist ectomycorrhizal fungi.</title>
        <authorList>
            <person name="Lofgren L.A."/>
            <person name="Nguyen N.H."/>
            <person name="Vilgalys R."/>
            <person name="Ruytinx J."/>
            <person name="Liao H.L."/>
            <person name="Branco S."/>
            <person name="Kuo A."/>
            <person name="LaButti K."/>
            <person name="Lipzen A."/>
            <person name="Andreopoulos W."/>
            <person name="Pangilinan J."/>
            <person name="Riley R."/>
            <person name="Hundley H."/>
            <person name="Na H."/>
            <person name="Barry K."/>
            <person name="Grigoriev I.V."/>
            <person name="Stajich J.E."/>
            <person name="Kennedy P.G."/>
        </authorList>
    </citation>
    <scope>NUCLEOTIDE SEQUENCE</scope>
    <source>
        <strain evidence="3">FC203</strain>
    </source>
</reference>
<comment type="caution">
    <text evidence="3">The sequence shown here is derived from an EMBL/GenBank/DDBJ whole genome shotgun (WGS) entry which is preliminary data.</text>
</comment>
<evidence type="ECO:0000313" key="3">
    <source>
        <dbReference type="EMBL" id="KAG1895255.1"/>
    </source>
</evidence>
<feature type="compositionally biased region" description="Basic and acidic residues" evidence="1">
    <location>
        <begin position="128"/>
        <end position="143"/>
    </location>
</feature>
<dbReference type="AlphaFoldDB" id="A0AAD4DW97"/>
<keyword evidence="2" id="KW-0732">Signal</keyword>
<feature type="region of interest" description="Disordered" evidence="1">
    <location>
        <begin position="72"/>
        <end position="143"/>
    </location>
</feature>
<dbReference type="GeneID" id="64671721"/>
<keyword evidence="4" id="KW-1185">Reference proteome</keyword>
<accession>A0AAD4DW97</accession>
<evidence type="ECO:0000256" key="1">
    <source>
        <dbReference type="SAM" id="MobiDB-lite"/>
    </source>
</evidence>
<gene>
    <name evidence="3" type="ORF">F5891DRAFT_984337</name>
</gene>
<sequence>MATTMLLAAAAILWEPSIHSLRAPYYLQDLPQSQFQHILHLHQPRYVNVCHVSQLNYFQAFSAKTQKVKIQVTSQKKQSEKKDEKKQKETRQIAKNAKIGENKPIAGAGAEDLEKRVKKAKIRRRTHQREEEKKDMVKEEYKG</sequence>
<evidence type="ECO:0000313" key="4">
    <source>
        <dbReference type="Proteomes" id="UP001195769"/>
    </source>
</evidence>
<dbReference type="EMBL" id="JABBWK010000068">
    <property type="protein sequence ID" value="KAG1895255.1"/>
    <property type="molecule type" value="Genomic_DNA"/>
</dbReference>
<protein>
    <submittedName>
        <fullName evidence="3">Uncharacterized protein</fullName>
    </submittedName>
</protein>
<name>A0AAD4DW97_9AGAM</name>
<feature type="signal peptide" evidence="2">
    <location>
        <begin position="1"/>
        <end position="20"/>
    </location>
</feature>